<keyword evidence="2" id="KW-0732">Signal</keyword>
<dbReference type="Proteomes" id="UP000227088">
    <property type="component" value="Unassembled WGS sequence"/>
</dbReference>
<evidence type="ECO:0000313" key="3">
    <source>
        <dbReference type="EMBL" id="OUS36727.1"/>
    </source>
</evidence>
<feature type="region of interest" description="Disordered" evidence="1">
    <location>
        <begin position="23"/>
        <end position="51"/>
    </location>
</feature>
<dbReference type="EMBL" id="MABE01000653">
    <property type="protein sequence ID" value="OUS36727.1"/>
    <property type="molecule type" value="Genomic_DNA"/>
</dbReference>
<organism evidence="3 4">
    <name type="scientific">Oleispira antarctica</name>
    <dbReference type="NCBI Taxonomy" id="188908"/>
    <lineage>
        <taxon>Bacteria</taxon>
        <taxon>Pseudomonadati</taxon>
        <taxon>Pseudomonadota</taxon>
        <taxon>Gammaproteobacteria</taxon>
        <taxon>Oceanospirillales</taxon>
        <taxon>Oceanospirillaceae</taxon>
        <taxon>Oleispira</taxon>
    </lineage>
</organism>
<proteinExistence type="predicted"/>
<reference evidence="4" key="1">
    <citation type="journal article" date="2017" name="Proc. Natl. Acad. Sci. U.S.A.">
        <title>Simulation of Deepwater Horizon oil plume reveals substrate specialization within a complex community of hydrocarbon degraders.</title>
        <authorList>
            <person name="Hu P."/>
            <person name="Dubinsky E.A."/>
            <person name="Probst A.J."/>
            <person name="Wang J."/>
            <person name="Sieber C.M.K."/>
            <person name="Tom L.M."/>
            <person name="Gardinali P."/>
            <person name="Banfield J.F."/>
            <person name="Atlas R.M."/>
            <person name="Andersen G.L."/>
        </authorList>
    </citation>
    <scope>NUCLEOTIDE SEQUENCE [LARGE SCALE GENOMIC DNA]</scope>
</reference>
<feature type="chain" id="PRO_5012215599" description="Secreted protein" evidence="2">
    <location>
        <begin position="21"/>
        <end position="103"/>
    </location>
</feature>
<feature type="compositionally biased region" description="Polar residues" evidence="1">
    <location>
        <begin position="23"/>
        <end position="33"/>
    </location>
</feature>
<evidence type="ECO:0000313" key="4">
    <source>
        <dbReference type="Proteomes" id="UP000227088"/>
    </source>
</evidence>
<evidence type="ECO:0000256" key="1">
    <source>
        <dbReference type="SAM" id="MobiDB-lite"/>
    </source>
</evidence>
<feature type="signal peptide" evidence="2">
    <location>
        <begin position="1"/>
        <end position="20"/>
    </location>
</feature>
<accession>A0A1Y5HJG0</accession>
<sequence length="103" mass="11309">MMNKTVVTSLIFLFISLSNAALSAQQGTPSENSPDFEEDIIGGIGGTGIRSMNRPEILERPEQLERPELLESREAMEDFELDSATDAGMDAAEIPEKPEMPPR</sequence>
<feature type="compositionally biased region" description="Basic and acidic residues" evidence="1">
    <location>
        <begin position="94"/>
        <end position="103"/>
    </location>
</feature>
<protein>
    <recommendedName>
        <fullName evidence="5">Secreted protein</fullName>
    </recommendedName>
</protein>
<feature type="region of interest" description="Disordered" evidence="1">
    <location>
        <begin position="77"/>
        <end position="103"/>
    </location>
</feature>
<dbReference type="AlphaFoldDB" id="A0A1Y5HJG0"/>
<name>A0A1Y5HJG0_OLEAN</name>
<evidence type="ECO:0000256" key="2">
    <source>
        <dbReference type="SAM" id="SignalP"/>
    </source>
</evidence>
<gene>
    <name evidence="3" type="ORF">A9R00_11400</name>
</gene>
<comment type="caution">
    <text evidence="3">The sequence shown here is derived from an EMBL/GenBank/DDBJ whole genome shotgun (WGS) entry which is preliminary data.</text>
</comment>
<evidence type="ECO:0008006" key="5">
    <source>
        <dbReference type="Google" id="ProtNLM"/>
    </source>
</evidence>